<reference evidence="4" key="1">
    <citation type="submission" date="2021-05" db="EMBL/GenBank/DDBJ databases">
        <authorList>
            <person name="Alioto T."/>
            <person name="Alioto T."/>
            <person name="Gomez Garrido J."/>
        </authorList>
    </citation>
    <scope>NUCLEOTIDE SEQUENCE</scope>
</reference>
<dbReference type="SMART" id="SM01174">
    <property type="entry name" value="DUF4205"/>
    <property type="match status" value="1"/>
</dbReference>
<dbReference type="EMBL" id="HBUF01228939">
    <property type="protein sequence ID" value="CAG6672600.1"/>
    <property type="molecule type" value="Transcribed_RNA"/>
</dbReference>
<dbReference type="EC" id="3.4.19.12" evidence="2"/>
<dbReference type="GO" id="GO:1990380">
    <property type="term" value="F:K48-linked deubiquitinase activity"/>
    <property type="evidence" value="ECO:0007669"/>
    <property type="project" value="UniProtKB-UniRule"/>
</dbReference>
<protein>
    <recommendedName>
        <fullName evidence="2">Ubiquitin carboxyl-terminal hydrolase MINDY</fullName>
        <ecNumber evidence="2">3.4.19.12</ecNumber>
    </recommendedName>
</protein>
<comment type="function">
    <text evidence="2">Hydrolase that can remove 'Lys-48'-linked conjugated ubiquitin from proteins.</text>
</comment>
<evidence type="ECO:0000256" key="2">
    <source>
        <dbReference type="RuleBase" id="RU367088"/>
    </source>
</evidence>
<feature type="domain" description="Deubiquitinating enzyme MINDY-3/4 conserved" evidence="3">
    <location>
        <begin position="149"/>
        <end position="448"/>
    </location>
</feature>
<comment type="similarity">
    <text evidence="1 2">Belongs to the MINDY deubiquitinase family. FAM188 subfamily.</text>
</comment>
<dbReference type="GO" id="GO:0071108">
    <property type="term" value="P:protein K48-linked deubiquitination"/>
    <property type="evidence" value="ECO:0007669"/>
    <property type="project" value="InterPro"/>
</dbReference>
<dbReference type="InterPro" id="IPR025257">
    <property type="entry name" value="MINDY-3/4_CD"/>
</dbReference>
<name>A0A8D8SQU3_9HEMI</name>
<comment type="catalytic activity">
    <reaction evidence="2">
        <text>Thiol-dependent hydrolysis of ester, thioester, amide, peptide and isopeptide bonds formed by the C-terminal Gly of ubiquitin (a 76-residue protein attached to proteins as an intracellular targeting signal).</text>
        <dbReference type="EC" id="3.4.19.12"/>
    </reaction>
</comment>
<accession>A0A8D8SQU3</accession>
<evidence type="ECO:0000256" key="1">
    <source>
        <dbReference type="ARBA" id="ARBA00011074"/>
    </source>
</evidence>
<dbReference type="GO" id="GO:0006508">
    <property type="term" value="P:proteolysis"/>
    <property type="evidence" value="ECO:0007669"/>
    <property type="project" value="UniProtKB-KW"/>
</dbReference>
<sequence>MDENLNHTASRISSETQVTCSSHCCSELLTSSSLNMEMMQKLVEIKTKWKHLCENITALNENNNFDEIDFENLFQSIGLNLDSPKIETKSEPPKTQVPGEVVKSIEEVMNLGLNTKSVENQQTYAQVYVKYKKNKHMITGIQIPLHRVMSTIFDPKKLQIQNMKKWLDVDNNSKRFVCGMEGVMSIVHAFSIKNELFTLKTGVKNKTSDYGPYDGLADIIWQAGDGSSAIVVQYEPQFTHTRLFECLDAKKCFNINEVCFQLASVYATPQPPISLILSVILTRGLDRVQADLSYSKTKTLLTQDGDETWSLILLLLIGQAVGHVMHSQFPKNWNPVRSPIGILSLDEYGEKVYVSPFFKTPRFPLWLIHYCHDGNHYSLLFGHCKQLLSDWKEEKNFMLHHWDFDSEEMKTVQIRTTGRITQDPDEVKDVLEMIVRTKWPIANIDIKSGVGNAMAASPDQFPSLKRRLFSRYSEKTKLYSC</sequence>
<evidence type="ECO:0000313" key="4">
    <source>
        <dbReference type="EMBL" id="CAG6672600.1"/>
    </source>
</evidence>
<dbReference type="PANTHER" id="PTHR12473:SF8">
    <property type="entry name" value="UBIQUITIN CARBOXYL-TERMINAL HYDROLASE MINDY-4-RELATED"/>
    <property type="match status" value="1"/>
</dbReference>
<evidence type="ECO:0000259" key="3">
    <source>
        <dbReference type="SMART" id="SM01174"/>
    </source>
</evidence>
<dbReference type="AlphaFoldDB" id="A0A8D8SQU3"/>
<dbReference type="GO" id="GO:0004843">
    <property type="term" value="F:cysteine-type deubiquitinase activity"/>
    <property type="evidence" value="ECO:0007669"/>
    <property type="project" value="UniProtKB-UniRule"/>
</dbReference>
<dbReference type="InterPro" id="IPR039785">
    <property type="entry name" value="MINY3/4"/>
</dbReference>
<keyword evidence="2" id="KW-0645">Protease</keyword>
<keyword evidence="2" id="KW-0788">Thiol protease</keyword>
<keyword evidence="2" id="KW-0378">Hydrolase</keyword>
<keyword evidence="2" id="KW-0833">Ubl conjugation pathway</keyword>
<dbReference type="Pfam" id="PF13898">
    <property type="entry name" value="MINDY-3_4_CD"/>
    <property type="match status" value="1"/>
</dbReference>
<organism evidence="4">
    <name type="scientific">Cacopsylla melanoneura</name>
    <dbReference type="NCBI Taxonomy" id="428564"/>
    <lineage>
        <taxon>Eukaryota</taxon>
        <taxon>Metazoa</taxon>
        <taxon>Ecdysozoa</taxon>
        <taxon>Arthropoda</taxon>
        <taxon>Hexapoda</taxon>
        <taxon>Insecta</taxon>
        <taxon>Pterygota</taxon>
        <taxon>Neoptera</taxon>
        <taxon>Paraneoptera</taxon>
        <taxon>Hemiptera</taxon>
        <taxon>Sternorrhyncha</taxon>
        <taxon>Psylloidea</taxon>
        <taxon>Psyllidae</taxon>
        <taxon>Psyllinae</taxon>
        <taxon>Cacopsylla</taxon>
    </lineage>
</organism>
<proteinExistence type="inferred from homology"/>
<dbReference type="PANTHER" id="PTHR12473">
    <property type="entry name" value="UBIQUITIN CARBOXYL-TERMINAL HYDROLASE MINDY-4-RELATED"/>
    <property type="match status" value="1"/>
</dbReference>